<dbReference type="STRING" id="51028.A0A0N4V9G4"/>
<gene>
    <name evidence="2" type="ORF">EVEC_LOCUS6598</name>
</gene>
<dbReference type="EMBL" id="UXUI01008576">
    <property type="protein sequence ID" value="VDD91847.1"/>
    <property type="molecule type" value="Genomic_DNA"/>
</dbReference>
<dbReference type="Pfam" id="PF08315">
    <property type="entry name" value="cwf18"/>
    <property type="match status" value="1"/>
</dbReference>
<evidence type="ECO:0000313" key="4">
    <source>
        <dbReference type="WBParaSite" id="EVEC_0000707701-mRNA-1"/>
    </source>
</evidence>
<dbReference type="PANTHER" id="PTHR31551">
    <property type="entry name" value="PRE-MRNA-SPLICING FACTOR CWF18"/>
    <property type="match status" value="1"/>
</dbReference>
<name>A0A0N4V9G4_ENTVE</name>
<dbReference type="OrthoDB" id="10261348at2759"/>
<keyword evidence="3" id="KW-1185">Reference proteome</keyword>
<evidence type="ECO:0000313" key="3">
    <source>
        <dbReference type="Proteomes" id="UP000274131"/>
    </source>
</evidence>
<feature type="region of interest" description="Disordered" evidence="1">
    <location>
        <begin position="1"/>
        <end position="67"/>
    </location>
</feature>
<sequence>MTTETELVGDEDDVDFATSTTSLEVAAESRKRRLQEMKAKVEGAESMERQTDEDSDDDGKPVLFRSYAPLDSGLGTKRETKNLFVLEKEIQDQLADTDDMSIVERVDVGVLAPRKVDWDLKRDVAERLQKLERRTQKAIATLIKERLSKGQTELVEAVNSGAYSTFQDDE</sequence>
<protein>
    <submittedName>
        <fullName evidence="4">Coiled-coil domain-containing protein 12</fullName>
    </submittedName>
</protein>
<accession>A0A0N4V9G4</accession>
<dbReference type="InterPro" id="IPR013169">
    <property type="entry name" value="mRNA_splic_Cwf18-like"/>
</dbReference>
<evidence type="ECO:0000256" key="1">
    <source>
        <dbReference type="SAM" id="MobiDB-lite"/>
    </source>
</evidence>
<proteinExistence type="predicted"/>
<organism evidence="4">
    <name type="scientific">Enterobius vermicularis</name>
    <name type="common">Human pinworm</name>
    <dbReference type="NCBI Taxonomy" id="51028"/>
    <lineage>
        <taxon>Eukaryota</taxon>
        <taxon>Metazoa</taxon>
        <taxon>Ecdysozoa</taxon>
        <taxon>Nematoda</taxon>
        <taxon>Chromadorea</taxon>
        <taxon>Rhabditida</taxon>
        <taxon>Spirurina</taxon>
        <taxon>Oxyuridomorpha</taxon>
        <taxon>Oxyuroidea</taxon>
        <taxon>Oxyuridae</taxon>
        <taxon>Enterobius</taxon>
    </lineage>
</organism>
<feature type="compositionally biased region" description="Basic and acidic residues" evidence="1">
    <location>
        <begin position="34"/>
        <end position="52"/>
    </location>
</feature>
<dbReference type="WBParaSite" id="EVEC_0000707701-mRNA-1">
    <property type="protein sequence ID" value="EVEC_0000707701-mRNA-1"/>
    <property type="gene ID" value="EVEC_0000707701"/>
</dbReference>
<evidence type="ECO:0000313" key="2">
    <source>
        <dbReference type="EMBL" id="VDD91847.1"/>
    </source>
</evidence>
<dbReference type="Proteomes" id="UP000274131">
    <property type="component" value="Unassembled WGS sequence"/>
</dbReference>
<dbReference type="AlphaFoldDB" id="A0A0N4V9G4"/>
<dbReference type="GO" id="GO:0071014">
    <property type="term" value="C:post-mRNA release spliceosomal complex"/>
    <property type="evidence" value="ECO:0007669"/>
    <property type="project" value="TreeGrafter"/>
</dbReference>
<dbReference type="GO" id="GO:0005684">
    <property type="term" value="C:U2-type spliceosomal complex"/>
    <property type="evidence" value="ECO:0007669"/>
    <property type="project" value="TreeGrafter"/>
</dbReference>
<reference evidence="2 3" key="2">
    <citation type="submission" date="2018-10" db="EMBL/GenBank/DDBJ databases">
        <authorList>
            <consortium name="Pathogen Informatics"/>
        </authorList>
    </citation>
    <scope>NUCLEOTIDE SEQUENCE [LARGE SCALE GENOMIC DNA]</scope>
</reference>
<dbReference type="PANTHER" id="PTHR31551:SF1">
    <property type="entry name" value="COILED-COIL DOMAIN-CONTAINING PROTEIN 12"/>
    <property type="match status" value="1"/>
</dbReference>
<reference evidence="4" key="1">
    <citation type="submission" date="2017-02" db="UniProtKB">
        <authorList>
            <consortium name="WormBaseParasite"/>
        </authorList>
    </citation>
    <scope>IDENTIFICATION</scope>
</reference>